<sequence>MMRLATVFITLPIISAYALSSSKAIFSRGDSPDIIDFALSEDAFGSASNTIGPYVRKPDCFRRAAGRIHSRCADIEMDADERVKAAISMTLCELRTAEFHSIPLECEVFLEEGASGGRAPHGICVEALSRSTQSWASYSGYLREIPQLCFAYQRSNEKDLALEIYRNATIEKVAYIRRLMQHAKREDEMRTLLQSLLSDLQRSVDDLQTSPSISERIYVDISEKVFGSARSSGNFRCPTPAKYGALAGFIQCSIHEH</sequence>
<keyword evidence="7" id="KW-1133">Transmembrane helix</keyword>
<evidence type="ECO:0000313" key="13">
    <source>
        <dbReference type="EMBL" id="KAH8998113.1"/>
    </source>
</evidence>
<dbReference type="GO" id="GO:0005789">
    <property type="term" value="C:endoplasmic reticulum membrane"/>
    <property type="evidence" value="ECO:0007669"/>
    <property type="project" value="UniProtKB-SubCell"/>
</dbReference>
<comment type="function">
    <text evidence="1 11">Required for nuclear membrane fusion during karyogamy.</text>
</comment>
<keyword evidence="8" id="KW-0472">Membrane</keyword>
<keyword evidence="6 11" id="KW-0256">Endoplasmic reticulum</keyword>
<proteinExistence type="inferred from homology"/>
<evidence type="ECO:0000256" key="8">
    <source>
        <dbReference type="ARBA" id="ARBA00023136"/>
    </source>
</evidence>
<keyword evidence="10 11" id="KW-0539">Nucleus</keyword>
<gene>
    <name evidence="13" type="ORF">EDB92DRAFT_1328888</name>
</gene>
<evidence type="ECO:0000313" key="14">
    <source>
        <dbReference type="Proteomes" id="UP001201163"/>
    </source>
</evidence>
<evidence type="ECO:0000256" key="7">
    <source>
        <dbReference type="ARBA" id="ARBA00022989"/>
    </source>
</evidence>
<evidence type="ECO:0000256" key="5">
    <source>
        <dbReference type="ARBA" id="ARBA00022729"/>
    </source>
</evidence>
<dbReference type="AlphaFoldDB" id="A0AAD4LPJ8"/>
<dbReference type="GO" id="GO:0000742">
    <property type="term" value="P:karyogamy involved in conjugation with cellular fusion"/>
    <property type="evidence" value="ECO:0007669"/>
    <property type="project" value="UniProtKB-UniRule"/>
</dbReference>
<name>A0AAD4LPJ8_9AGAM</name>
<dbReference type="Pfam" id="PF04163">
    <property type="entry name" value="Tht1"/>
    <property type="match status" value="1"/>
</dbReference>
<evidence type="ECO:0000256" key="11">
    <source>
        <dbReference type="RuleBase" id="RU368082"/>
    </source>
</evidence>
<keyword evidence="3 11" id="KW-0415">Karyogamy</keyword>
<protein>
    <submittedName>
        <fullName evidence="13">Tht1-like nuclear fusion protein-domain-containing protein</fullName>
    </submittedName>
</protein>
<evidence type="ECO:0000256" key="9">
    <source>
        <dbReference type="ARBA" id="ARBA00023180"/>
    </source>
</evidence>
<feature type="chain" id="PRO_5041930928" evidence="12">
    <location>
        <begin position="17"/>
        <end position="257"/>
    </location>
</feature>
<dbReference type="GO" id="GO:0048288">
    <property type="term" value="P:nuclear membrane fusion involved in karyogamy"/>
    <property type="evidence" value="ECO:0007669"/>
    <property type="project" value="UniProtKB-UniRule"/>
</dbReference>
<comment type="caution">
    <text evidence="13">The sequence shown here is derived from an EMBL/GenBank/DDBJ whole genome shotgun (WGS) entry which is preliminary data.</text>
</comment>
<reference evidence="13" key="1">
    <citation type="submission" date="2022-01" db="EMBL/GenBank/DDBJ databases">
        <title>Comparative genomics reveals a dynamic genome evolution in the ectomycorrhizal milk-cap (Lactarius) mushrooms.</title>
        <authorList>
            <consortium name="DOE Joint Genome Institute"/>
            <person name="Lebreton A."/>
            <person name="Tang N."/>
            <person name="Kuo A."/>
            <person name="LaButti K."/>
            <person name="Drula E."/>
            <person name="Barry K."/>
            <person name="Clum A."/>
            <person name="Lipzen A."/>
            <person name="Mousain D."/>
            <person name="Ng V."/>
            <person name="Wang R."/>
            <person name="Wang X."/>
            <person name="Dai Y."/>
            <person name="Henrissat B."/>
            <person name="Grigoriev I.V."/>
            <person name="Guerin-Laguette A."/>
            <person name="Yu F."/>
            <person name="Martin F.M."/>
        </authorList>
    </citation>
    <scope>NUCLEOTIDE SEQUENCE</scope>
    <source>
        <strain evidence="13">QP</strain>
    </source>
</reference>
<comment type="subcellular location">
    <subcellularLocation>
        <location evidence="11">Endoplasmic reticulum membrane</location>
    </subcellularLocation>
    <subcellularLocation>
        <location evidence="11">Nucleus membrane</location>
    </subcellularLocation>
</comment>
<evidence type="ECO:0000256" key="6">
    <source>
        <dbReference type="ARBA" id="ARBA00022824"/>
    </source>
</evidence>
<dbReference type="Proteomes" id="UP001201163">
    <property type="component" value="Unassembled WGS sequence"/>
</dbReference>
<dbReference type="EMBL" id="JAKELL010000006">
    <property type="protein sequence ID" value="KAH8998113.1"/>
    <property type="molecule type" value="Genomic_DNA"/>
</dbReference>
<evidence type="ECO:0000256" key="1">
    <source>
        <dbReference type="ARBA" id="ARBA00003389"/>
    </source>
</evidence>
<feature type="signal peptide" evidence="12">
    <location>
        <begin position="1"/>
        <end position="16"/>
    </location>
</feature>
<dbReference type="PANTHER" id="PTHR28012:SF1">
    <property type="entry name" value="NUCLEAR FUSION PROTEIN KAR5"/>
    <property type="match status" value="1"/>
</dbReference>
<evidence type="ECO:0000256" key="2">
    <source>
        <dbReference type="ARBA" id="ARBA00010473"/>
    </source>
</evidence>
<keyword evidence="14" id="KW-1185">Reference proteome</keyword>
<keyword evidence="4" id="KW-0812">Transmembrane</keyword>
<keyword evidence="9" id="KW-0325">Glycoprotein</keyword>
<evidence type="ECO:0000256" key="3">
    <source>
        <dbReference type="ARBA" id="ARBA00022459"/>
    </source>
</evidence>
<evidence type="ECO:0000256" key="10">
    <source>
        <dbReference type="ARBA" id="ARBA00023242"/>
    </source>
</evidence>
<dbReference type="GO" id="GO:0031965">
    <property type="term" value="C:nuclear membrane"/>
    <property type="evidence" value="ECO:0007669"/>
    <property type="project" value="UniProtKB-SubCell"/>
</dbReference>
<organism evidence="13 14">
    <name type="scientific">Lactarius akahatsu</name>
    <dbReference type="NCBI Taxonomy" id="416441"/>
    <lineage>
        <taxon>Eukaryota</taxon>
        <taxon>Fungi</taxon>
        <taxon>Dikarya</taxon>
        <taxon>Basidiomycota</taxon>
        <taxon>Agaricomycotina</taxon>
        <taxon>Agaricomycetes</taxon>
        <taxon>Russulales</taxon>
        <taxon>Russulaceae</taxon>
        <taxon>Lactarius</taxon>
    </lineage>
</organism>
<keyword evidence="5 11" id="KW-0732">Signal</keyword>
<evidence type="ECO:0000256" key="4">
    <source>
        <dbReference type="ARBA" id="ARBA00022692"/>
    </source>
</evidence>
<accession>A0AAD4LPJ8</accession>
<dbReference type="PANTHER" id="PTHR28012">
    <property type="entry name" value="NUCLEAR FUSION PROTEIN KAR5"/>
    <property type="match status" value="1"/>
</dbReference>
<dbReference type="InterPro" id="IPR007292">
    <property type="entry name" value="Nuclear_fusion_Kar5"/>
</dbReference>
<evidence type="ECO:0000256" key="12">
    <source>
        <dbReference type="SAM" id="SignalP"/>
    </source>
</evidence>
<comment type="similarity">
    <text evidence="2 11">Belongs to the KAR5 family.</text>
</comment>